<dbReference type="InterPro" id="IPR017853">
    <property type="entry name" value="GH"/>
</dbReference>
<keyword evidence="2" id="KW-0472">Membrane</keyword>
<dbReference type="CDD" id="cd06414">
    <property type="entry name" value="GH25_LytC-like"/>
    <property type="match status" value="1"/>
</dbReference>
<dbReference type="GO" id="GO:0016052">
    <property type="term" value="P:carbohydrate catabolic process"/>
    <property type="evidence" value="ECO:0007669"/>
    <property type="project" value="TreeGrafter"/>
</dbReference>
<reference evidence="3" key="1">
    <citation type="submission" date="2018-09" db="EMBL/GenBank/DDBJ databases">
        <title>Murine metabolic-syndrome-specific gut microbial biobank.</title>
        <authorList>
            <person name="Liu C."/>
        </authorList>
    </citation>
    <scope>NUCLEOTIDE SEQUENCE</scope>
    <source>
        <strain evidence="3">D42-62</strain>
    </source>
</reference>
<dbReference type="PROSITE" id="PS51904">
    <property type="entry name" value="GLYCOSYL_HYDROL_F25_2"/>
    <property type="match status" value="1"/>
</dbReference>
<evidence type="ECO:0000256" key="2">
    <source>
        <dbReference type="SAM" id="Phobius"/>
    </source>
</evidence>
<dbReference type="PANTHER" id="PTHR34135:SF2">
    <property type="entry name" value="LYSOZYME"/>
    <property type="match status" value="1"/>
</dbReference>
<dbReference type="GO" id="GO:0009253">
    <property type="term" value="P:peptidoglycan catabolic process"/>
    <property type="evidence" value="ECO:0007669"/>
    <property type="project" value="InterPro"/>
</dbReference>
<dbReference type="GO" id="GO:0003796">
    <property type="term" value="F:lysozyme activity"/>
    <property type="evidence" value="ECO:0007669"/>
    <property type="project" value="InterPro"/>
</dbReference>
<dbReference type="Gene3D" id="3.20.20.80">
    <property type="entry name" value="Glycosidases"/>
    <property type="match status" value="1"/>
</dbReference>
<proteinExistence type="inferred from homology"/>
<protein>
    <recommendedName>
        <fullName evidence="5">Lysozyme</fullName>
    </recommendedName>
</protein>
<dbReference type="Proteomes" id="UP001154420">
    <property type="component" value="Unassembled WGS sequence"/>
</dbReference>
<comment type="caution">
    <text evidence="3">The sequence shown here is derived from an EMBL/GenBank/DDBJ whole genome shotgun (WGS) entry which is preliminary data.</text>
</comment>
<evidence type="ECO:0000256" key="1">
    <source>
        <dbReference type="ARBA" id="ARBA00010646"/>
    </source>
</evidence>
<dbReference type="SUPFAM" id="SSF51445">
    <property type="entry name" value="(Trans)glycosidases"/>
    <property type="match status" value="1"/>
</dbReference>
<name>A0A9X5BD99_9FIRM</name>
<accession>A0A9X5BD99</accession>
<gene>
    <name evidence="3" type="ORF">D5281_02950</name>
</gene>
<dbReference type="RefSeq" id="WP_160558650.1">
    <property type="nucleotide sequence ID" value="NZ_QZDT01000002.1"/>
</dbReference>
<feature type="transmembrane region" description="Helical" evidence="2">
    <location>
        <begin position="25"/>
        <end position="47"/>
    </location>
</feature>
<dbReference type="GO" id="GO:0016998">
    <property type="term" value="P:cell wall macromolecule catabolic process"/>
    <property type="evidence" value="ECO:0007669"/>
    <property type="project" value="InterPro"/>
</dbReference>
<dbReference type="PANTHER" id="PTHR34135">
    <property type="entry name" value="LYSOZYME"/>
    <property type="match status" value="1"/>
</dbReference>
<comment type="similarity">
    <text evidence="1">Belongs to the glycosyl hydrolase 25 family.</text>
</comment>
<evidence type="ECO:0008006" key="5">
    <source>
        <dbReference type="Google" id="ProtNLM"/>
    </source>
</evidence>
<keyword evidence="2" id="KW-0812">Transmembrane</keyword>
<dbReference type="Pfam" id="PF01183">
    <property type="entry name" value="Glyco_hydro_25"/>
    <property type="match status" value="1"/>
</dbReference>
<evidence type="ECO:0000313" key="3">
    <source>
        <dbReference type="EMBL" id="NBJ91574.1"/>
    </source>
</evidence>
<dbReference type="InterPro" id="IPR002053">
    <property type="entry name" value="Glyco_hydro_25"/>
</dbReference>
<evidence type="ECO:0000313" key="4">
    <source>
        <dbReference type="Proteomes" id="UP001154420"/>
    </source>
</evidence>
<keyword evidence="2" id="KW-1133">Transmembrane helix</keyword>
<dbReference type="EMBL" id="QZDT01000002">
    <property type="protein sequence ID" value="NBJ91574.1"/>
    <property type="molecule type" value="Genomic_DNA"/>
</dbReference>
<dbReference type="OrthoDB" id="9765879at2"/>
<organism evidence="3 4">
    <name type="scientific">Parablautia muri</name>
    <dbReference type="NCBI Taxonomy" id="2320879"/>
    <lineage>
        <taxon>Bacteria</taxon>
        <taxon>Bacillati</taxon>
        <taxon>Bacillota</taxon>
        <taxon>Clostridia</taxon>
        <taxon>Lachnospirales</taxon>
        <taxon>Lachnospiraceae</taxon>
        <taxon>Parablautia</taxon>
    </lineage>
</organism>
<dbReference type="AlphaFoldDB" id="A0A9X5BD99"/>
<sequence length="372" mass="43003">MGKGSEEKMNKTVTRRNKKKQLSSLISNIIFCLIALTALTGCIVLVLQNYSLQNEGREVMSRLEEHELEFIYTQEDLDAYLAENALREREDERNSFLEEIKRRVSSGESTVSLLRSFFPQDVVVYADGGYSFFPISETLKKHEYVYENFVKQENEEIIYVDEERNIRSVKGIDVSKHQGEIEWDKVAEDGVSYAFIRAGYRGSSEGKLIEDEFFVDNMEGAAENDVDIGIYFYTQAMTPKEAKEEAEFVIELIEPYDVDYPVVLDLEETESASARTAEMTKEEFTKVAIAFCETIKEAGYTPMIYGNLKTFMIMLDLEQIEDYEKWFAYYDETVYFPYAFNIWQYSSKGSIAGIKGDVDLNICMKDYTQENE</sequence>
<keyword evidence="4" id="KW-1185">Reference proteome</keyword>